<organism evidence="9 10">
    <name type="scientific">Abrus precatorius</name>
    <name type="common">Indian licorice</name>
    <name type="synonym">Glycine abrus</name>
    <dbReference type="NCBI Taxonomy" id="3816"/>
    <lineage>
        <taxon>Eukaryota</taxon>
        <taxon>Viridiplantae</taxon>
        <taxon>Streptophyta</taxon>
        <taxon>Embryophyta</taxon>
        <taxon>Tracheophyta</taxon>
        <taxon>Spermatophyta</taxon>
        <taxon>Magnoliopsida</taxon>
        <taxon>eudicotyledons</taxon>
        <taxon>Gunneridae</taxon>
        <taxon>Pentapetalae</taxon>
        <taxon>rosids</taxon>
        <taxon>fabids</taxon>
        <taxon>Fabales</taxon>
        <taxon>Fabaceae</taxon>
        <taxon>Papilionoideae</taxon>
        <taxon>50 kb inversion clade</taxon>
        <taxon>NPAAA clade</taxon>
        <taxon>indigoferoid/millettioid clade</taxon>
        <taxon>Abreae</taxon>
        <taxon>Abrus</taxon>
    </lineage>
</organism>
<dbReference type="OrthoDB" id="415825at2759"/>
<dbReference type="GO" id="GO:0009690">
    <property type="term" value="P:cytokinin metabolic process"/>
    <property type="evidence" value="ECO:0007669"/>
    <property type="project" value="InterPro"/>
</dbReference>
<dbReference type="InterPro" id="IPR016167">
    <property type="entry name" value="FAD-bd_PCMH_sub1"/>
</dbReference>
<evidence type="ECO:0000259" key="8">
    <source>
        <dbReference type="PROSITE" id="PS51387"/>
    </source>
</evidence>
<protein>
    <recommendedName>
        <fullName evidence="3">cytokinin dehydrogenase</fullName>
        <ecNumber evidence="3">1.5.99.12</ecNumber>
    </recommendedName>
</protein>
<proteinExistence type="inferred from homology"/>
<evidence type="ECO:0000313" key="10">
    <source>
        <dbReference type="RefSeq" id="XP_027355666.1"/>
    </source>
</evidence>
<dbReference type="InterPro" id="IPR006093">
    <property type="entry name" value="Oxy_OxRdtase_FAD_BS"/>
</dbReference>
<dbReference type="EC" id="1.5.99.12" evidence="3"/>
<dbReference type="AlphaFoldDB" id="A0A8B8LH19"/>
<dbReference type="SUPFAM" id="SSF55103">
    <property type="entry name" value="FAD-linked oxidases, C-terminal domain"/>
    <property type="match status" value="1"/>
</dbReference>
<dbReference type="InterPro" id="IPR016169">
    <property type="entry name" value="FAD-bd_PCMH_sub2"/>
</dbReference>
<dbReference type="InterPro" id="IPR016164">
    <property type="entry name" value="FAD-linked_Oxase-like_C"/>
</dbReference>
<dbReference type="Pfam" id="PF01565">
    <property type="entry name" value="FAD_binding_4"/>
    <property type="match status" value="1"/>
</dbReference>
<reference evidence="9" key="1">
    <citation type="journal article" date="2019" name="Toxins">
        <title>Detection of Abrin-Like and Prepropulchellin-Like Toxin Genes and Transcripts Using Whole Genome Sequencing and Full-Length Transcript Sequencing of Abrus precatorius.</title>
        <authorList>
            <person name="Hovde B.T."/>
            <person name="Daligault H.E."/>
            <person name="Hanschen E.R."/>
            <person name="Kunde Y.A."/>
            <person name="Johnson M.B."/>
            <person name="Starkenburg S.R."/>
            <person name="Johnson S.L."/>
        </authorList>
    </citation>
    <scope>NUCLEOTIDE SEQUENCE [LARGE SCALE GENOMIC DNA]</scope>
</reference>
<dbReference type="InterPro" id="IPR016170">
    <property type="entry name" value="Cytok_DH_C_sf"/>
</dbReference>
<dbReference type="InterPro" id="IPR006094">
    <property type="entry name" value="Oxid_FAD_bind_N"/>
</dbReference>
<evidence type="ECO:0000313" key="9">
    <source>
        <dbReference type="Proteomes" id="UP000694853"/>
    </source>
</evidence>
<dbReference type="InterPro" id="IPR036318">
    <property type="entry name" value="FAD-bd_PCMH-like_sf"/>
</dbReference>
<evidence type="ECO:0000256" key="5">
    <source>
        <dbReference type="ARBA" id="ARBA00022827"/>
    </source>
</evidence>
<dbReference type="RefSeq" id="XP_027355666.1">
    <property type="nucleotide sequence ID" value="XM_027499865.1"/>
</dbReference>
<dbReference type="PANTHER" id="PTHR13878">
    <property type="entry name" value="GULONOLACTONE OXIDASE"/>
    <property type="match status" value="1"/>
</dbReference>
<dbReference type="SUPFAM" id="SSF56176">
    <property type="entry name" value="FAD-binding/transporter-associated domain-like"/>
    <property type="match status" value="1"/>
</dbReference>
<sequence length="550" mass="62347">MMINFLHHPLTPNTKMKYPSFSLLREHNILFIRGFMILFLSCITIRLNFCVSSVNIPSSLKSVPLEGHLSFEEVDLKHASRDFGNRYQSHPIAVLHPKSVSDIAVTIKHIWNMGPSSELTVAARGHGHSLQGQAQAHGGVVINMQSLGVPEMHVHTGESPPYVDVSGGELWINILHETLRYGLTPRSWTDYLHLTVGGTLSNAGVSGQAFRHGPQISNVQELEIVTGTGEVVNCSEDQNGELFHSVLGGLGQFGIITRARILLEPAPTMVKWIRVLYVDFTAFTRDQEQLIFEEKGFDYVEGFVIINRTGLLNNWRSSFNPQDPVQASKFKSDGRTLFCLELAKYYNLEETLLVNQEVEKHLSHLKYIPSTLFQTEVTYVDFLDRVHISEVKLRAKGLWDVPHPWLNLFIPKSKIHRFAEGVFRNIVTETSNGPVLIYPVNKSKWDKRSSVVMPEEDIFYLVAFLASAVPSSNGPDGLENILSQNKRILEYCERSNLGVKQYLPHYTTQEEWRAHFGPQWEILRQIKSVYDPLLMLAPGQRIFQKSVTFS</sequence>
<dbReference type="Proteomes" id="UP000694853">
    <property type="component" value="Unplaced"/>
</dbReference>
<keyword evidence="9" id="KW-1185">Reference proteome</keyword>
<keyword evidence="4" id="KW-0285">Flavoprotein</keyword>
<dbReference type="KEGG" id="aprc:113865371"/>
<dbReference type="GO" id="GO:0071949">
    <property type="term" value="F:FAD binding"/>
    <property type="evidence" value="ECO:0007669"/>
    <property type="project" value="InterPro"/>
</dbReference>
<comment type="cofactor">
    <cofactor evidence="1">
        <name>FAD</name>
        <dbReference type="ChEBI" id="CHEBI:57692"/>
    </cofactor>
</comment>
<keyword evidence="5" id="KW-0274">FAD</keyword>
<evidence type="ECO:0000256" key="6">
    <source>
        <dbReference type="ARBA" id="ARBA00023002"/>
    </source>
</evidence>
<dbReference type="Gene3D" id="3.30.43.10">
    <property type="entry name" value="Uridine Diphospho-n-acetylenolpyruvylglucosamine Reductase, domain 2"/>
    <property type="match status" value="1"/>
</dbReference>
<gene>
    <name evidence="10" type="primary">LOC113865371</name>
</gene>
<dbReference type="InterPro" id="IPR016166">
    <property type="entry name" value="FAD-bd_PCMH"/>
</dbReference>
<dbReference type="Gene3D" id="3.30.465.10">
    <property type="match status" value="1"/>
</dbReference>
<dbReference type="PROSITE" id="PS00862">
    <property type="entry name" value="OX2_COVAL_FAD"/>
    <property type="match status" value="1"/>
</dbReference>
<dbReference type="InterPro" id="IPR015345">
    <property type="entry name" value="Cytokinin_DH_FAD/cytokin-bd"/>
</dbReference>
<evidence type="ECO:0000256" key="1">
    <source>
        <dbReference type="ARBA" id="ARBA00001974"/>
    </source>
</evidence>
<reference evidence="10" key="2">
    <citation type="submission" date="2025-08" db="UniProtKB">
        <authorList>
            <consortium name="RefSeq"/>
        </authorList>
    </citation>
    <scope>IDENTIFICATION</scope>
    <source>
        <tissue evidence="10">Young leaves</tissue>
    </source>
</reference>
<name>A0A8B8LH19_ABRPR</name>
<dbReference type="PROSITE" id="PS51387">
    <property type="entry name" value="FAD_PCMH"/>
    <property type="match status" value="1"/>
</dbReference>
<comment type="similarity">
    <text evidence="2">Belongs to the oxygen-dependent FAD-linked oxidoreductase family.</text>
</comment>
<evidence type="ECO:0000256" key="7">
    <source>
        <dbReference type="ARBA" id="ARBA00048224"/>
    </source>
</evidence>
<dbReference type="GeneID" id="113865371"/>
<accession>A0A8B8LH19</accession>
<dbReference type="FunFam" id="3.40.462.10:FF:000001">
    <property type="entry name" value="Cytokinin dehydrogenase 2"/>
    <property type="match status" value="1"/>
</dbReference>
<evidence type="ECO:0000256" key="2">
    <source>
        <dbReference type="ARBA" id="ARBA00005466"/>
    </source>
</evidence>
<dbReference type="Gene3D" id="3.40.462.10">
    <property type="entry name" value="FAD-linked oxidases, C-terminal domain"/>
    <property type="match status" value="1"/>
</dbReference>
<dbReference type="Pfam" id="PF09265">
    <property type="entry name" value="Cytokin-bind"/>
    <property type="match status" value="1"/>
</dbReference>
<dbReference type="PANTHER" id="PTHR13878:SF129">
    <property type="entry name" value="CYTOKININ DEHYDROGENASE"/>
    <property type="match status" value="1"/>
</dbReference>
<keyword evidence="6" id="KW-0560">Oxidoreductase</keyword>
<dbReference type="GO" id="GO:0019139">
    <property type="term" value="F:cytokinin dehydrogenase activity"/>
    <property type="evidence" value="ECO:0007669"/>
    <property type="project" value="UniProtKB-EC"/>
</dbReference>
<evidence type="ECO:0000256" key="3">
    <source>
        <dbReference type="ARBA" id="ARBA00011928"/>
    </source>
</evidence>
<comment type="catalytic activity">
    <reaction evidence="7">
        <text>N(6)-dimethylallyladenine + A + H2O = 3-methyl-2-butenal + adenine + AH2</text>
        <dbReference type="Rhea" id="RHEA:13625"/>
        <dbReference type="ChEBI" id="CHEBI:13193"/>
        <dbReference type="ChEBI" id="CHEBI:15377"/>
        <dbReference type="ChEBI" id="CHEBI:15825"/>
        <dbReference type="ChEBI" id="CHEBI:16708"/>
        <dbReference type="ChEBI" id="CHEBI:17499"/>
        <dbReference type="ChEBI" id="CHEBI:17660"/>
        <dbReference type="EC" id="1.5.99.12"/>
    </reaction>
</comment>
<evidence type="ECO:0000256" key="4">
    <source>
        <dbReference type="ARBA" id="ARBA00022630"/>
    </source>
</evidence>
<dbReference type="InterPro" id="IPR050432">
    <property type="entry name" value="FAD-linked_Oxidoreductases_BP"/>
</dbReference>
<feature type="domain" description="FAD-binding PCMH-type" evidence="8">
    <location>
        <begin position="87"/>
        <end position="266"/>
    </location>
</feature>